<proteinExistence type="predicted"/>
<feature type="signal peptide" evidence="4">
    <location>
        <begin position="1"/>
        <end position="19"/>
    </location>
</feature>
<dbReference type="OrthoDB" id="8901262at2"/>
<keyword evidence="2 4" id="KW-0732">Signal</keyword>
<accession>S7X585</accession>
<dbReference type="InterPro" id="IPR032675">
    <property type="entry name" value="LRR_dom_sf"/>
</dbReference>
<evidence type="ECO:0000256" key="3">
    <source>
        <dbReference type="ARBA" id="ARBA00022737"/>
    </source>
</evidence>
<dbReference type="RefSeq" id="WP_020895323.1">
    <property type="nucleotide sequence ID" value="NZ_ATMR01000042.1"/>
</dbReference>
<keyword evidence="3" id="KW-0677">Repeat</keyword>
<dbReference type="Gene3D" id="3.80.10.10">
    <property type="entry name" value="Ribonuclease Inhibitor"/>
    <property type="match status" value="1"/>
</dbReference>
<feature type="domain" description="Secretion system C-terminal sorting" evidence="5">
    <location>
        <begin position="345"/>
        <end position="408"/>
    </location>
</feature>
<comment type="caution">
    <text evidence="6">The sequence shown here is derived from an EMBL/GenBank/DDBJ whole genome shotgun (WGS) entry which is preliminary data.</text>
</comment>
<dbReference type="AlphaFoldDB" id="S7X585"/>
<dbReference type="Pfam" id="PF18962">
    <property type="entry name" value="Por_Secre_tail"/>
    <property type="match status" value="1"/>
</dbReference>
<evidence type="ECO:0000256" key="4">
    <source>
        <dbReference type="SAM" id="SignalP"/>
    </source>
</evidence>
<dbReference type="PANTHER" id="PTHR47566:SF1">
    <property type="entry name" value="PROTEIN NUD1"/>
    <property type="match status" value="1"/>
</dbReference>
<dbReference type="Proteomes" id="UP000014962">
    <property type="component" value="Unassembled WGS sequence"/>
</dbReference>
<dbReference type="eggNOG" id="COG4886">
    <property type="taxonomic scope" value="Bacteria"/>
</dbReference>
<feature type="chain" id="PRO_5004547174" evidence="4">
    <location>
        <begin position="20"/>
        <end position="411"/>
    </location>
</feature>
<evidence type="ECO:0000313" key="7">
    <source>
        <dbReference type="Proteomes" id="UP000014962"/>
    </source>
</evidence>
<evidence type="ECO:0000259" key="5">
    <source>
        <dbReference type="Pfam" id="PF18962"/>
    </source>
</evidence>
<gene>
    <name evidence="6" type="ORF">ADIWIN_0766</name>
</gene>
<dbReference type="STRING" id="641526.ADIWIN_0766"/>
<evidence type="ECO:0000256" key="1">
    <source>
        <dbReference type="ARBA" id="ARBA00022614"/>
    </source>
</evidence>
<dbReference type="SUPFAM" id="SSF52058">
    <property type="entry name" value="L domain-like"/>
    <property type="match status" value="1"/>
</dbReference>
<sequence>MKTKLLLLLAVFSFLNMQAQQCTTSFNQGTGSLSPNYSCGQGFIAQCDGALEYVQFLAASAGTIPAGTLKIFSGNQVSGSPIYTQSHPAITVSQANDPIRVDITGVVNMVNNVQYTFEITINNVDILFDFAGGYSGGTFFQSDNGTIIPQPNFDLNFDVSIAEPCTVNIPDANFKAALVAQPTINTNGNTEIECSEATAFTGQIYLYNESISDLTGIEAFVNVTNLYCAFNTLTSLDLSNNIALEELYCHSNAITNLDLSANTALYKLNCSSNALTSLNIANGNNASFTGSNDFIASNNPNLTCIQIDAGFTPPTTWQKDATASYSDDCAALSVDDFNINSISLHPNPTTSILNIEMNQEFKQATIYSVLGKEVLKTQHKNIDVSGLTKGLFLIKIEDENGNVLTKRFIKQ</sequence>
<dbReference type="PANTHER" id="PTHR47566">
    <property type="match status" value="1"/>
</dbReference>
<protein>
    <submittedName>
        <fullName evidence="6">Internalin-like protein</fullName>
    </submittedName>
</protein>
<evidence type="ECO:0000313" key="6">
    <source>
        <dbReference type="EMBL" id="EPR74189.1"/>
    </source>
</evidence>
<keyword evidence="1" id="KW-0433">Leucine-rich repeat</keyword>
<evidence type="ECO:0000256" key="2">
    <source>
        <dbReference type="ARBA" id="ARBA00022729"/>
    </source>
</evidence>
<dbReference type="EMBL" id="ATMR01000042">
    <property type="protein sequence ID" value="EPR74189.1"/>
    <property type="molecule type" value="Genomic_DNA"/>
</dbReference>
<name>S7X585_9FLAO</name>
<dbReference type="NCBIfam" id="TIGR04183">
    <property type="entry name" value="Por_Secre_tail"/>
    <property type="match status" value="1"/>
</dbReference>
<dbReference type="GO" id="GO:0035591">
    <property type="term" value="F:signaling adaptor activity"/>
    <property type="evidence" value="ECO:0007669"/>
    <property type="project" value="TreeGrafter"/>
</dbReference>
<reference evidence="6 7" key="1">
    <citation type="journal article" date="2013" name="Genome Announc.">
        <title>Draft Genome Sequence of Winogradskyella psychrotolerans RS-3T, Isolated from the Marine Transect of Kongsfjorden, Ny-Alesund, Svalbard, Arctic Ocean.</title>
        <authorList>
            <person name="Kumar Pinnaka A."/>
            <person name="Ara S."/>
            <person name="Singh A."/>
            <person name="Shivaji S."/>
        </authorList>
    </citation>
    <scope>NUCLEOTIDE SEQUENCE [LARGE SCALE GENOMIC DNA]</scope>
    <source>
        <strain evidence="6 7">RS-3</strain>
    </source>
</reference>
<dbReference type="InterPro" id="IPR026444">
    <property type="entry name" value="Secre_tail"/>
</dbReference>
<keyword evidence="7" id="KW-1185">Reference proteome</keyword>
<dbReference type="InterPro" id="IPR052574">
    <property type="entry name" value="CDIRP"/>
</dbReference>
<organism evidence="6 7">
    <name type="scientific">Winogradskyella psychrotolerans RS-3</name>
    <dbReference type="NCBI Taxonomy" id="641526"/>
    <lineage>
        <taxon>Bacteria</taxon>
        <taxon>Pseudomonadati</taxon>
        <taxon>Bacteroidota</taxon>
        <taxon>Flavobacteriia</taxon>
        <taxon>Flavobacteriales</taxon>
        <taxon>Flavobacteriaceae</taxon>
        <taxon>Winogradskyella</taxon>
    </lineage>
</organism>